<dbReference type="Pfam" id="PF12229">
    <property type="entry name" value="PG_binding_4"/>
    <property type="match status" value="1"/>
</dbReference>
<dbReference type="Pfam" id="PF04294">
    <property type="entry name" value="VanW"/>
    <property type="match status" value="1"/>
</dbReference>
<evidence type="ECO:0000313" key="3">
    <source>
        <dbReference type="Proteomes" id="UP001059617"/>
    </source>
</evidence>
<organism evidence="2 3">
    <name type="scientific">Dactylosporangium fulvum</name>
    <dbReference type="NCBI Taxonomy" id="53359"/>
    <lineage>
        <taxon>Bacteria</taxon>
        <taxon>Bacillati</taxon>
        <taxon>Actinomycetota</taxon>
        <taxon>Actinomycetes</taxon>
        <taxon>Micromonosporales</taxon>
        <taxon>Micromonosporaceae</taxon>
        <taxon>Dactylosporangium</taxon>
    </lineage>
</organism>
<dbReference type="InterPro" id="IPR052913">
    <property type="entry name" value="Glycopeptide_resist_protein"/>
</dbReference>
<reference evidence="2" key="2">
    <citation type="submission" date="2022-09" db="EMBL/GenBank/DDBJ databases">
        <title>Biosynthetic gene clusters of Dactylosporangioum fulvum.</title>
        <authorList>
            <person name="Caradec T."/>
        </authorList>
    </citation>
    <scope>NUCLEOTIDE SEQUENCE</scope>
    <source>
        <strain evidence="2">NRRL B-16292</strain>
    </source>
</reference>
<feature type="domain" description="YoaR-like putative peptidoglycan binding" evidence="1">
    <location>
        <begin position="240"/>
        <end position="306"/>
    </location>
</feature>
<dbReference type="RefSeq" id="WP_259865316.1">
    <property type="nucleotide sequence ID" value="NZ_CP073720.1"/>
</dbReference>
<dbReference type="Proteomes" id="UP001059617">
    <property type="component" value="Chromosome"/>
</dbReference>
<dbReference type="EMBL" id="CP073720">
    <property type="protein sequence ID" value="UWP86213.1"/>
    <property type="molecule type" value="Genomic_DNA"/>
</dbReference>
<keyword evidence="3" id="KW-1185">Reference proteome</keyword>
<sequence>MATELRTRPVVPPVVRRARVRRRRRLVVAVALLVVAPGGAAVSTYAGDVDRGVHVLGADLGGLSRADAEAKLRAKDTRGPVDVRVGTERTTIDPAAVGLRLDVEATVDRAVRVTPGPFEWLHGGREVEPVVHVDAERLYDALMVHLGPQGDAPVLPAVRFDKLRPVPVHPVSGRGLDRRAVAGIAERGWLRGGPIGFPVVDLVPRTSREEVDRLVAELATPAVAAPLVLVTPRGEVTVPATAIAAALRMESDADGRIEPTIDAAALRRAAPAVFAKVEIPATDAAFRIVDGRPVVQPQTDGQQVDLAPGPILAALRGTATPRRVEVGFVPATAKTTTAELAKLGVAERVSTFTTKFAPGQPRVVNIRIMAEELRGALVRPGETFSLNEHVGERSRAKGYVDAPGIENGKIKNSPGGGVSQVATTLFNAAYYAGLEDVEHRPHSYYFDRYPAVIEATVVYPSLDLRFRNDGGTGILVDTATTDSSITVTLYGTRRFDEITTQYGPRTKVVQPKTEYLQEEDCNPTDGEPGFQQEAFRVFKKDGKEVRRQRFFWRYDPEPHFVCGPPPPTLSPAGEPMPVG</sequence>
<dbReference type="PANTHER" id="PTHR35788:SF1">
    <property type="entry name" value="EXPORTED PROTEIN"/>
    <property type="match status" value="1"/>
</dbReference>
<reference evidence="2" key="1">
    <citation type="submission" date="2021-04" db="EMBL/GenBank/DDBJ databases">
        <authorList>
            <person name="Hartkoorn R.C."/>
            <person name="Beaudoing E."/>
            <person name="Hot D."/>
        </authorList>
    </citation>
    <scope>NUCLEOTIDE SEQUENCE</scope>
    <source>
        <strain evidence="2">NRRL B-16292</strain>
    </source>
</reference>
<proteinExistence type="predicted"/>
<accession>A0ABY5W807</accession>
<evidence type="ECO:0000259" key="1">
    <source>
        <dbReference type="Pfam" id="PF12229"/>
    </source>
</evidence>
<evidence type="ECO:0000313" key="2">
    <source>
        <dbReference type="EMBL" id="UWP86213.1"/>
    </source>
</evidence>
<protein>
    <submittedName>
        <fullName evidence="2">VanW family protein</fullName>
    </submittedName>
</protein>
<dbReference type="InterPro" id="IPR007391">
    <property type="entry name" value="Vancomycin_resist_VanW"/>
</dbReference>
<gene>
    <name evidence="2" type="ORF">Dfulv_19005</name>
</gene>
<name>A0ABY5W807_9ACTN</name>
<dbReference type="InterPro" id="IPR022029">
    <property type="entry name" value="YoaR-like_PG-bd"/>
</dbReference>
<dbReference type="PANTHER" id="PTHR35788">
    <property type="entry name" value="EXPORTED PROTEIN-RELATED"/>
    <property type="match status" value="1"/>
</dbReference>